<keyword evidence="3" id="KW-1185">Reference proteome</keyword>
<organism evidence="2 3">
    <name type="scientific">Spirosoma montaniterrae</name>
    <dbReference type="NCBI Taxonomy" id="1178516"/>
    <lineage>
        <taxon>Bacteria</taxon>
        <taxon>Pseudomonadati</taxon>
        <taxon>Bacteroidota</taxon>
        <taxon>Cytophagia</taxon>
        <taxon>Cytophagales</taxon>
        <taxon>Cytophagaceae</taxon>
        <taxon>Spirosoma</taxon>
    </lineage>
</organism>
<evidence type="ECO:0000313" key="2">
    <source>
        <dbReference type="EMBL" id="AQG81924.1"/>
    </source>
</evidence>
<protein>
    <submittedName>
        <fullName evidence="2">Uncharacterized protein</fullName>
    </submittedName>
</protein>
<proteinExistence type="predicted"/>
<reference evidence="2 3" key="1">
    <citation type="submission" date="2016-01" db="EMBL/GenBank/DDBJ databases">
        <authorList>
            <person name="Oliw E.H."/>
        </authorList>
    </citation>
    <scope>NUCLEOTIDE SEQUENCE [LARGE SCALE GENOMIC DNA]</scope>
    <source>
        <strain evidence="2 3">DY10</strain>
    </source>
</reference>
<dbReference type="KEGG" id="smon:AWR27_23080"/>
<dbReference type="OrthoDB" id="965617at2"/>
<dbReference type="STRING" id="1178516.AWR27_23080"/>
<dbReference type="EMBL" id="CP014263">
    <property type="protein sequence ID" value="AQG81924.1"/>
    <property type="molecule type" value="Genomic_DNA"/>
</dbReference>
<accession>A0A1P9X2R5</accession>
<dbReference type="Proteomes" id="UP000187941">
    <property type="component" value="Chromosome"/>
</dbReference>
<sequence length="70" mass="7825">MQRRVNPWVVALTAALTFGSLLAFVGPRSFDHRWGGRYGYERQHGLGRGHCDGNWRDAAPAKPESNSITQ</sequence>
<dbReference type="RefSeq" id="WP_077133402.1">
    <property type="nucleotide sequence ID" value="NZ_CP014263.1"/>
</dbReference>
<feature type="region of interest" description="Disordered" evidence="1">
    <location>
        <begin position="49"/>
        <end position="70"/>
    </location>
</feature>
<evidence type="ECO:0000313" key="3">
    <source>
        <dbReference type="Proteomes" id="UP000187941"/>
    </source>
</evidence>
<dbReference type="AlphaFoldDB" id="A0A1P9X2R5"/>
<gene>
    <name evidence="2" type="ORF">AWR27_23080</name>
</gene>
<name>A0A1P9X2R5_9BACT</name>
<evidence type="ECO:0000256" key="1">
    <source>
        <dbReference type="SAM" id="MobiDB-lite"/>
    </source>
</evidence>